<name>U5ELB4_9DIPT</name>
<feature type="non-terminal residue" evidence="2">
    <location>
        <position position="1"/>
    </location>
</feature>
<protein>
    <submittedName>
        <fullName evidence="2">Uncharacterized protein</fullName>
    </submittedName>
</protein>
<evidence type="ECO:0000313" key="2">
    <source>
        <dbReference type="EMBL" id="JAB54963.1"/>
    </source>
</evidence>
<dbReference type="EMBL" id="GANO01004908">
    <property type="protein sequence ID" value="JAB54963.1"/>
    <property type="molecule type" value="mRNA"/>
</dbReference>
<feature type="coiled-coil region" evidence="1">
    <location>
        <begin position="99"/>
        <end position="128"/>
    </location>
</feature>
<evidence type="ECO:0000256" key="1">
    <source>
        <dbReference type="SAM" id="Coils"/>
    </source>
</evidence>
<sequence length="515" mass="60776">IGSFSICSSYLELLIENFPKGQHRLSWSDVYVNDKMNTDGALRLCSESVTEILESFYREETKALVLYLKIMRIFYEAFEDRNITIKQRLKNLWYSIFFLRAWKENAKEKQKQKQKENEKDKRKEKEEHFITMNTYSCFEINGHSFLLLYRKFRDNNCLHHFIPWLLNSQTCEEFFRTMRSLSTSESTVTNFDTFQALHKIKRIDTITELKQKYNIQKKEPLQHFEPEYLSDDDLRSIILEAQQEAKHDIDCLGVIVNNNSFKIGFSVSYKSSMKKTKFDIEYILNDYTDDEAVVDNSVLADIPRDNIISKEDEDEEHIDFDINETELLAECSGLIEVDDSEANIPGKFILKDDKGKKLTVRKGSLLWLYNTTLKLSSDRALKFRQAGEYKSKNKILDIDDCLCINQWITFNNNFHIGRVLKFKYLNQKYKKDTSYKEKFVKINSTDNIGILCAVFECIEILSGFRLKMLKNDEFIEFNKFKSIVPDPHLNENNEFVYDSKDKEKINSIFSLSFES</sequence>
<accession>U5ELB4</accession>
<organism evidence="2">
    <name type="scientific">Corethrella appendiculata</name>
    <dbReference type="NCBI Taxonomy" id="1370023"/>
    <lineage>
        <taxon>Eukaryota</taxon>
        <taxon>Metazoa</taxon>
        <taxon>Ecdysozoa</taxon>
        <taxon>Arthropoda</taxon>
        <taxon>Hexapoda</taxon>
        <taxon>Insecta</taxon>
        <taxon>Pterygota</taxon>
        <taxon>Neoptera</taxon>
        <taxon>Endopterygota</taxon>
        <taxon>Diptera</taxon>
        <taxon>Nematocera</taxon>
        <taxon>Culicoidea</taxon>
        <taxon>Chaoboridae</taxon>
        <taxon>Corethrella</taxon>
    </lineage>
</organism>
<dbReference type="AlphaFoldDB" id="U5ELB4"/>
<reference evidence="2" key="1">
    <citation type="journal article" date="2014" name="Insect Biochem. Mol. Biol.">
        <title>An insight into the sialome of the frog biting fly, Corethrella appendiculata.</title>
        <authorList>
            <person name="Ribeiro J.M.C."/>
            <person name="Chagas A.C."/>
            <person name="Pham V.M."/>
            <person name="Lounibos L.P."/>
            <person name="Calvo E."/>
        </authorList>
    </citation>
    <scope>NUCLEOTIDE SEQUENCE</scope>
    <source>
        <tissue evidence="2">Salivary glands</tissue>
    </source>
</reference>
<proteinExistence type="evidence at transcript level"/>
<keyword evidence="1" id="KW-0175">Coiled coil</keyword>